<dbReference type="Proteomes" id="UP000319210">
    <property type="component" value="Unassembled WGS sequence"/>
</dbReference>
<gene>
    <name evidence="2" type="ORF">SCA03_04810</name>
</gene>
<evidence type="ECO:0000256" key="1">
    <source>
        <dbReference type="SAM" id="MobiDB-lite"/>
    </source>
</evidence>
<comment type="caution">
    <text evidence="2">The sequence shown here is derived from an EMBL/GenBank/DDBJ whole genome shotgun (WGS) entry which is preliminary data.</text>
</comment>
<evidence type="ECO:0000313" key="2">
    <source>
        <dbReference type="EMBL" id="GEB47930.1"/>
    </source>
</evidence>
<dbReference type="EMBL" id="BJMM01000002">
    <property type="protein sequence ID" value="GEB47930.1"/>
    <property type="molecule type" value="Genomic_DNA"/>
</dbReference>
<feature type="region of interest" description="Disordered" evidence="1">
    <location>
        <begin position="1"/>
        <end position="47"/>
    </location>
</feature>
<name>A0A4Y3QV99_STRCI</name>
<reference evidence="2 3" key="1">
    <citation type="submission" date="2019-06" db="EMBL/GenBank/DDBJ databases">
        <title>Whole genome shotgun sequence of Streptomyces cacaoi subsp. cacaoi NBRC 12748.</title>
        <authorList>
            <person name="Hosoyama A."/>
            <person name="Uohara A."/>
            <person name="Ohji S."/>
            <person name="Ichikawa N."/>
        </authorList>
    </citation>
    <scope>NUCLEOTIDE SEQUENCE [LARGE SCALE GENOMIC DNA]</scope>
    <source>
        <strain evidence="2 3">NBRC 12748</strain>
    </source>
</reference>
<dbReference type="AlphaFoldDB" id="A0A4Y3QV99"/>
<protein>
    <submittedName>
        <fullName evidence="2">Uncharacterized protein</fullName>
    </submittedName>
</protein>
<keyword evidence="3" id="KW-1185">Reference proteome</keyword>
<proteinExistence type="predicted"/>
<evidence type="ECO:0000313" key="3">
    <source>
        <dbReference type="Proteomes" id="UP000319210"/>
    </source>
</evidence>
<sequence length="110" mass="11943">MLRGRRRRPSHWSAVGPAGAPQWRTPEQSIRRRPTDLSPQPELSRDPAYRAARCAELPGARAHSGSRALPKAVAVLSGRQWEARRAVTATAARFTGAPEEFPASTSSCDG</sequence>
<accession>A0A4Y3QV99</accession>
<feature type="compositionally biased region" description="Basic residues" evidence="1">
    <location>
        <begin position="1"/>
        <end position="10"/>
    </location>
</feature>
<organism evidence="2 3">
    <name type="scientific">Streptomyces cacaoi</name>
    <dbReference type="NCBI Taxonomy" id="1898"/>
    <lineage>
        <taxon>Bacteria</taxon>
        <taxon>Bacillati</taxon>
        <taxon>Actinomycetota</taxon>
        <taxon>Actinomycetes</taxon>
        <taxon>Kitasatosporales</taxon>
        <taxon>Streptomycetaceae</taxon>
        <taxon>Streptomyces</taxon>
    </lineage>
</organism>